<keyword evidence="3" id="KW-1185">Reference proteome</keyword>
<feature type="compositionally biased region" description="Basic and acidic residues" evidence="1">
    <location>
        <begin position="41"/>
        <end position="59"/>
    </location>
</feature>
<protein>
    <recommendedName>
        <fullName evidence="4">Protein kinase domain-containing protein</fullName>
    </recommendedName>
</protein>
<reference evidence="2 3" key="1">
    <citation type="submission" date="2017-01" db="EMBL/GenBank/DDBJ databases">
        <title>The recent genome duplication of the halophilic yeast Hortaea werneckii: insights from long-read sequencing.</title>
        <authorList>
            <person name="Sinha S."/>
            <person name="Flibotte S."/>
            <person name="Neira M."/>
            <person name="Lenassi M."/>
            <person name="Gostincar C."/>
            <person name="Stajich J.E."/>
            <person name="Nislow C.E."/>
        </authorList>
    </citation>
    <scope>NUCLEOTIDE SEQUENCE [LARGE SCALE GENOMIC DNA]</scope>
    <source>
        <strain evidence="2 3">EXF-2000</strain>
    </source>
</reference>
<evidence type="ECO:0008006" key="4">
    <source>
        <dbReference type="Google" id="ProtNLM"/>
    </source>
</evidence>
<proteinExistence type="predicted"/>
<dbReference type="InterPro" id="IPR011009">
    <property type="entry name" value="Kinase-like_dom_sf"/>
</dbReference>
<accession>A0A1Z5T1X7</accession>
<feature type="compositionally biased region" description="Polar residues" evidence="1">
    <location>
        <begin position="397"/>
        <end position="411"/>
    </location>
</feature>
<sequence length="441" mass="49365">MAEQMIPSSDDVLAELRKALQAQEHAQKQFKVAEEQQLGAEDAKKPVEEAKEATRRAEELSNGTTFDEYIKACHDHLSKPLQVRCFSSRATKGSIAVPTAKYYCPTELRQWNKFDKQQAEIHNTVRRYLQPANTAAPKLFTPILSLKNTGRRLCRDPLSGQRDLDRVEQEGKELHIEDVVWELRKAATAREELGLGQRLRFDCHTNVLDEATSPENATSRGMQPDQSCVHGLHGKGTTSALWNVVAREAQFYQILRPAQSSAIPVFLGELDMKQTFYLHGAGEIQHMLLMACGGEPPTKLQWDECPNVRKALKTSHAQIWHLGVRHGDLRRANVFWNEELNGMLVIDFHKSTLIKEQAEEDSRRLQRQPASVVKGIRIIWSLGMEDGRAMIAAAGSKSESLSSMAPSQTSLLAERKGTASTAQVQIPISSPSSSIEWNVAR</sequence>
<evidence type="ECO:0000313" key="3">
    <source>
        <dbReference type="Proteomes" id="UP000194280"/>
    </source>
</evidence>
<evidence type="ECO:0000313" key="2">
    <source>
        <dbReference type="EMBL" id="OTA28981.1"/>
    </source>
</evidence>
<gene>
    <name evidence="2" type="ORF">BTJ68_09236</name>
</gene>
<dbReference type="STRING" id="1157616.A0A1Z5T1X7"/>
<feature type="region of interest" description="Disordered" evidence="1">
    <location>
        <begin position="395"/>
        <end position="425"/>
    </location>
</feature>
<organism evidence="2 3">
    <name type="scientific">Hortaea werneckii EXF-2000</name>
    <dbReference type="NCBI Taxonomy" id="1157616"/>
    <lineage>
        <taxon>Eukaryota</taxon>
        <taxon>Fungi</taxon>
        <taxon>Dikarya</taxon>
        <taxon>Ascomycota</taxon>
        <taxon>Pezizomycotina</taxon>
        <taxon>Dothideomycetes</taxon>
        <taxon>Dothideomycetidae</taxon>
        <taxon>Mycosphaerellales</taxon>
        <taxon>Teratosphaeriaceae</taxon>
        <taxon>Hortaea</taxon>
    </lineage>
</organism>
<feature type="region of interest" description="Disordered" evidence="1">
    <location>
        <begin position="31"/>
        <end position="59"/>
    </location>
</feature>
<comment type="caution">
    <text evidence="2">The sequence shown here is derived from an EMBL/GenBank/DDBJ whole genome shotgun (WGS) entry which is preliminary data.</text>
</comment>
<evidence type="ECO:0000256" key="1">
    <source>
        <dbReference type="SAM" id="MobiDB-lite"/>
    </source>
</evidence>
<dbReference type="InParanoid" id="A0A1Z5T1X7"/>
<dbReference type="AlphaFoldDB" id="A0A1Z5T1X7"/>
<dbReference type="VEuPathDB" id="FungiDB:BTJ68_09236"/>
<dbReference type="OrthoDB" id="2156052at2759"/>
<name>A0A1Z5T1X7_HORWE</name>
<dbReference type="SUPFAM" id="SSF56112">
    <property type="entry name" value="Protein kinase-like (PK-like)"/>
    <property type="match status" value="1"/>
</dbReference>
<dbReference type="Proteomes" id="UP000194280">
    <property type="component" value="Unassembled WGS sequence"/>
</dbReference>
<dbReference type="EMBL" id="MUNK01000153">
    <property type="protein sequence ID" value="OTA28981.1"/>
    <property type="molecule type" value="Genomic_DNA"/>
</dbReference>